<reference evidence="1" key="2">
    <citation type="submission" date="2020-11" db="EMBL/GenBank/DDBJ databases">
        <authorList>
            <person name="McCartney M.A."/>
            <person name="Auch B."/>
            <person name="Kono T."/>
            <person name="Mallez S."/>
            <person name="Becker A."/>
            <person name="Gohl D.M."/>
            <person name="Silverstein K.A.T."/>
            <person name="Koren S."/>
            <person name="Bechman K.B."/>
            <person name="Herman A."/>
            <person name="Abrahante J.E."/>
            <person name="Garbe J."/>
        </authorList>
    </citation>
    <scope>NUCLEOTIDE SEQUENCE</scope>
    <source>
        <strain evidence="1">Duluth1</strain>
        <tissue evidence="1">Whole animal</tissue>
    </source>
</reference>
<dbReference type="EMBL" id="JAIWYP010000015">
    <property type="protein sequence ID" value="KAH3705415.1"/>
    <property type="molecule type" value="Genomic_DNA"/>
</dbReference>
<protein>
    <submittedName>
        <fullName evidence="1">Uncharacterized protein</fullName>
    </submittedName>
</protein>
<name>A0A9D3YUL6_DREPO</name>
<proteinExistence type="predicted"/>
<organism evidence="1 2">
    <name type="scientific">Dreissena polymorpha</name>
    <name type="common">Zebra mussel</name>
    <name type="synonym">Mytilus polymorpha</name>
    <dbReference type="NCBI Taxonomy" id="45954"/>
    <lineage>
        <taxon>Eukaryota</taxon>
        <taxon>Metazoa</taxon>
        <taxon>Spiralia</taxon>
        <taxon>Lophotrochozoa</taxon>
        <taxon>Mollusca</taxon>
        <taxon>Bivalvia</taxon>
        <taxon>Autobranchia</taxon>
        <taxon>Heteroconchia</taxon>
        <taxon>Euheterodonta</taxon>
        <taxon>Imparidentia</taxon>
        <taxon>Neoheterodontei</taxon>
        <taxon>Myida</taxon>
        <taxon>Dreissenoidea</taxon>
        <taxon>Dreissenidae</taxon>
        <taxon>Dreissena</taxon>
    </lineage>
</organism>
<keyword evidence="2" id="KW-1185">Reference proteome</keyword>
<evidence type="ECO:0000313" key="1">
    <source>
        <dbReference type="EMBL" id="KAH3705415.1"/>
    </source>
</evidence>
<accession>A0A9D3YUL6</accession>
<gene>
    <name evidence="1" type="ORF">DPMN_080486</name>
</gene>
<dbReference type="AlphaFoldDB" id="A0A9D3YUL6"/>
<evidence type="ECO:0000313" key="2">
    <source>
        <dbReference type="Proteomes" id="UP000828390"/>
    </source>
</evidence>
<sequence length="116" mass="12496">MSTLAATGQCSTAISVPLLSTPQSVVAPHPRMTVSQSVITSSHAQMANTVAQDQICEAIRQSTVQVVNTIQEGHRAVVEAINASKREMQLVVQLLNKRCVCPKHNAPYCVALKPYI</sequence>
<comment type="caution">
    <text evidence="1">The sequence shown here is derived from an EMBL/GenBank/DDBJ whole genome shotgun (WGS) entry which is preliminary data.</text>
</comment>
<dbReference type="Proteomes" id="UP000828390">
    <property type="component" value="Unassembled WGS sequence"/>
</dbReference>
<reference evidence="1" key="1">
    <citation type="journal article" date="2019" name="bioRxiv">
        <title>The Genome of the Zebra Mussel, Dreissena polymorpha: A Resource for Invasive Species Research.</title>
        <authorList>
            <person name="McCartney M.A."/>
            <person name="Auch B."/>
            <person name="Kono T."/>
            <person name="Mallez S."/>
            <person name="Zhang Y."/>
            <person name="Obille A."/>
            <person name="Becker A."/>
            <person name="Abrahante J.E."/>
            <person name="Garbe J."/>
            <person name="Badalamenti J.P."/>
            <person name="Herman A."/>
            <person name="Mangelson H."/>
            <person name="Liachko I."/>
            <person name="Sullivan S."/>
            <person name="Sone E.D."/>
            <person name="Koren S."/>
            <person name="Silverstein K.A.T."/>
            <person name="Beckman K.B."/>
            <person name="Gohl D.M."/>
        </authorList>
    </citation>
    <scope>NUCLEOTIDE SEQUENCE</scope>
    <source>
        <strain evidence="1">Duluth1</strain>
        <tissue evidence="1">Whole animal</tissue>
    </source>
</reference>